<organism evidence="1 2">
    <name type="scientific">Mariniflexile aquimaris</name>
    <dbReference type="NCBI Taxonomy" id="881009"/>
    <lineage>
        <taxon>Bacteria</taxon>
        <taxon>Pseudomonadati</taxon>
        <taxon>Bacteroidota</taxon>
        <taxon>Flavobacteriia</taxon>
        <taxon>Flavobacteriales</taxon>
        <taxon>Flavobacteriaceae</taxon>
        <taxon>Mariniflexile</taxon>
    </lineage>
</organism>
<evidence type="ECO:0008006" key="3">
    <source>
        <dbReference type="Google" id="ProtNLM"/>
    </source>
</evidence>
<dbReference type="RefSeq" id="WP_379943693.1">
    <property type="nucleotide sequence ID" value="NZ_JBHTIB010000015.1"/>
</dbReference>
<proteinExistence type="predicted"/>
<dbReference type="Proteomes" id="UP001597011">
    <property type="component" value="Unassembled WGS sequence"/>
</dbReference>
<protein>
    <recommendedName>
        <fullName evidence="3">Relaxase/mobilization nuclease-like protein</fullName>
    </recommendedName>
</protein>
<name>A0ABW3BWX4_9FLAO</name>
<sequence length="194" mass="23413">MNKENIKLEFNKLIKQLNQKKYNRWYKLKDLVELKAISYKSLKNMVGEIYAKYEPQGTIKKTGRSYSIHYSILDAFKLKQPRATTIYSHEWKSNISWTTREYYDKEYHEYLISVLKNKTKGVNYFFTIELDKHNRNHVHILADAEPNELRSLIYELMQFYIGKKNYYKYYCEPVYNTGSSVDYLIKNPQKINLI</sequence>
<keyword evidence="2" id="KW-1185">Reference proteome</keyword>
<gene>
    <name evidence="1" type="ORF">ACFQ0I_15145</name>
</gene>
<evidence type="ECO:0000313" key="1">
    <source>
        <dbReference type="EMBL" id="MFD0837113.1"/>
    </source>
</evidence>
<comment type="caution">
    <text evidence="1">The sequence shown here is derived from an EMBL/GenBank/DDBJ whole genome shotgun (WGS) entry which is preliminary data.</text>
</comment>
<accession>A0ABW3BWX4</accession>
<dbReference type="EMBL" id="JBHTIB010000015">
    <property type="protein sequence ID" value="MFD0837113.1"/>
    <property type="molecule type" value="Genomic_DNA"/>
</dbReference>
<evidence type="ECO:0000313" key="2">
    <source>
        <dbReference type="Proteomes" id="UP001597011"/>
    </source>
</evidence>
<reference evidence="2" key="1">
    <citation type="journal article" date="2019" name="Int. J. Syst. Evol. Microbiol.">
        <title>The Global Catalogue of Microorganisms (GCM) 10K type strain sequencing project: providing services to taxonomists for standard genome sequencing and annotation.</title>
        <authorList>
            <consortium name="The Broad Institute Genomics Platform"/>
            <consortium name="The Broad Institute Genome Sequencing Center for Infectious Disease"/>
            <person name="Wu L."/>
            <person name="Ma J."/>
        </authorList>
    </citation>
    <scope>NUCLEOTIDE SEQUENCE [LARGE SCALE GENOMIC DNA]</scope>
    <source>
        <strain evidence="2">CCUG 60529</strain>
    </source>
</reference>